<dbReference type="EMBL" id="JTDY01002355">
    <property type="protein sequence ID" value="KOB71595.1"/>
    <property type="molecule type" value="Genomic_DNA"/>
</dbReference>
<sequence>MVTSSLTLQDIWLYVSNRSSAKKVEMDAILPYIIVPVSLIIACISPAITIATMIFIGMAALYIHSRPKVKNRSPFFFSWTISSGVTMFLVFEFGILCRREITQLENFIFLVLLTCTCYFFHKMKDIADFELATGTSKDKDYSFALATLLFGCYLAITTLCQPVLVHGILVPQSCDDVFASGQYCHFRTILEKDVVCLECLIGQPSNISNT</sequence>
<proteinExistence type="predicted"/>
<keyword evidence="3" id="KW-1185">Reference proteome</keyword>
<gene>
    <name evidence="2" type="ORF">OBRU01_11394</name>
</gene>
<comment type="caution">
    <text evidence="2">The sequence shown here is derived from an EMBL/GenBank/DDBJ whole genome shotgun (WGS) entry which is preliminary data.</text>
</comment>
<keyword evidence="2" id="KW-0808">Transferase</keyword>
<dbReference type="GO" id="GO:0016740">
    <property type="term" value="F:transferase activity"/>
    <property type="evidence" value="ECO:0007669"/>
    <property type="project" value="UniProtKB-KW"/>
</dbReference>
<dbReference type="Proteomes" id="UP000037510">
    <property type="component" value="Unassembled WGS sequence"/>
</dbReference>
<feature type="transmembrane region" description="Helical" evidence="1">
    <location>
        <begin position="33"/>
        <end position="63"/>
    </location>
</feature>
<evidence type="ECO:0000256" key="1">
    <source>
        <dbReference type="SAM" id="Phobius"/>
    </source>
</evidence>
<organism evidence="2 3">
    <name type="scientific">Operophtera brumata</name>
    <name type="common">Winter moth</name>
    <name type="synonym">Phalaena brumata</name>
    <dbReference type="NCBI Taxonomy" id="104452"/>
    <lineage>
        <taxon>Eukaryota</taxon>
        <taxon>Metazoa</taxon>
        <taxon>Ecdysozoa</taxon>
        <taxon>Arthropoda</taxon>
        <taxon>Hexapoda</taxon>
        <taxon>Insecta</taxon>
        <taxon>Pterygota</taxon>
        <taxon>Neoptera</taxon>
        <taxon>Endopterygota</taxon>
        <taxon>Lepidoptera</taxon>
        <taxon>Glossata</taxon>
        <taxon>Ditrysia</taxon>
        <taxon>Geometroidea</taxon>
        <taxon>Geometridae</taxon>
        <taxon>Larentiinae</taxon>
        <taxon>Operophtera</taxon>
    </lineage>
</organism>
<keyword evidence="1" id="KW-1133">Transmembrane helix</keyword>
<evidence type="ECO:0000313" key="2">
    <source>
        <dbReference type="EMBL" id="KOB71595.1"/>
    </source>
</evidence>
<protein>
    <submittedName>
        <fullName evidence="2">Putative palmitoyltransferase ZDHHC23</fullName>
    </submittedName>
</protein>
<feature type="transmembrane region" description="Helical" evidence="1">
    <location>
        <begin position="75"/>
        <end position="95"/>
    </location>
</feature>
<feature type="transmembrane region" description="Helical" evidence="1">
    <location>
        <begin position="101"/>
        <end position="120"/>
    </location>
</feature>
<name>A0A0L7L8C0_OPEBR</name>
<accession>A0A0L7L8C0</accession>
<evidence type="ECO:0000313" key="3">
    <source>
        <dbReference type="Proteomes" id="UP000037510"/>
    </source>
</evidence>
<keyword evidence="1" id="KW-0812">Transmembrane</keyword>
<keyword evidence="1" id="KW-0472">Membrane</keyword>
<dbReference type="AlphaFoldDB" id="A0A0L7L8C0"/>
<reference evidence="2 3" key="1">
    <citation type="journal article" date="2015" name="Genome Biol. Evol.">
        <title>The genome of winter moth (Operophtera brumata) provides a genomic perspective on sexual dimorphism and phenology.</title>
        <authorList>
            <person name="Derks M.F."/>
            <person name="Smit S."/>
            <person name="Salis L."/>
            <person name="Schijlen E."/>
            <person name="Bossers A."/>
            <person name="Mateman C."/>
            <person name="Pijl A.S."/>
            <person name="de Ridder D."/>
            <person name="Groenen M.A."/>
            <person name="Visser M.E."/>
            <person name="Megens H.J."/>
        </authorList>
    </citation>
    <scope>NUCLEOTIDE SEQUENCE [LARGE SCALE GENOMIC DNA]</scope>
    <source>
        <strain evidence="2">WM2013NL</strain>
        <tissue evidence="2">Head and thorax</tissue>
    </source>
</reference>
<feature type="transmembrane region" description="Helical" evidence="1">
    <location>
        <begin position="141"/>
        <end position="164"/>
    </location>
</feature>